<evidence type="ECO:0000313" key="2">
    <source>
        <dbReference type="Ensembl" id="ENSOANP00000037406.1"/>
    </source>
</evidence>
<dbReference type="PROSITE" id="PS51053">
    <property type="entry name" value="SERTA"/>
    <property type="match status" value="1"/>
</dbReference>
<dbReference type="InParanoid" id="A0A6I8N8P7"/>
<dbReference type="GO" id="GO:0003713">
    <property type="term" value="F:transcription coactivator activity"/>
    <property type="evidence" value="ECO:0000318"/>
    <property type="project" value="GO_Central"/>
</dbReference>
<reference evidence="2" key="3">
    <citation type="submission" date="2025-09" db="UniProtKB">
        <authorList>
            <consortium name="Ensembl"/>
        </authorList>
    </citation>
    <scope>IDENTIFICATION</scope>
    <source>
        <strain evidence="2">Glennie</strain>
    </source>
</reference>
<dbReference type="GO" id="GO:0005737">
    <property type="term" value="C:cytoplasm"/>
    <property type="evidence" value="ECO:0000318"/>
    <property type="project" value="GO_Central"/>
</dbReference>
<dbReference type="OMA" id="DWGSAES"/>
<dbReference type="Pfam" id="PF06031">
    <property type="entry name" value="SERTA"/>
    <property type="match status" value="1"/>
</dbReference>
<dbReference type="Proteomes" id="UP000002279">
    <property type="component" value="Chromosome 5"/>
</dbReference>
<gene>
    <name evidence="2" type="primary">SERTAD3</name>
</gene>
<dbReference type="GO" id="GO:0005634">
    <property type="term" value="C:nucleus"/>
    <property type="evidence" value="ECO:0000318"/>
    <property type="project" value="GO_Central"/>
</dbReference>
<dbReference type="Bgee" id="ENSOANG00000048204">
    <property type="expression patterns" value="Expressed in liver and 7 other cell types or tissues"/>
</dbReference>
<dbReference type="PANTHER" id="PTHR16277">
    <property type="entry name" value="CELL DIVISION CYCLE ASSOCIATED PROTEIN 4/SERTA DOMAIN-CONTAINING PROTEIN 2"/>
    <property type="match status" value="1"/>
</dbReference>
<dbReference type="Ensembl" id="ENSOANT00000049019.1">
    <property type="protein sequence ID" value="ENSOANP00000037406.1"/>
    <property type="gene ID" value="ENSOANG00000048204.1"/>
</dbReference>
<reference evidence="2 3" key="1">
    <citation type="journal article" date="2008" name="Nature">
        <title>Genome analysis of the platypus reveals unique signatures of evolution.</title>
        <authorList>
            <person name="Warren W.C."/>
            <person name="Hillier L.W."/>
            <person name="Marshall Graves J.A."/>
            <person name="Birney E."/>
            <person name="Ponting C.P."/>
            <person name="Grutzner F."/>
            <person name="Belov K."/>
            <person name="Miller W."/>
            <person name="Clarke L."/>
            <person name="Chinwalla A.T."/>
            <person name="Yang S.P."/>
            <person name="Heger A."/>
            <person name="Locke D.P."/>
            <person name="Miethke P."/>
            <person name="Waters P.D."/>
            <person name="Veyrunes F."/>
            <person name="Fulton L."/>
            <person name="Fulton B."/>
            <person name="Graves T."/>
            <person name="Wallis J."/>
            <person name="Puente X.S."/>
            <person name="Lopez-Otin C."/>
            <person name="Ordonez G.R."/>
            <person name="Eichler E.E."/>
            <person name="Chen L."/>
            <person name="Cheng Z."/>
            <person name="Deakin J.E."/>
            <person name="Alsop A."/>
            <person name="Thompson K."/>
            <person name="Kirby P."/>
            <person name="Papenfuss A.T."/>
            <person name="Wakefield M.J."/>
            <person name="Olender T."/>
            <person name="Lancet D."/>
            <person name="Huttley G.A."/>
            <person name="Smit A.F."/>
            <person name="Pask A."/>
            <person name="Temple-Smith P."/>
            <person name="Batzer M.A."/>
            <person name="Walker J.A."/>
            <person name="Konkel M.K."/>
            <person name="Harris R.S."/>
            <person name="Whittington C.M."/>
            <person name="Wong E.S."/>
            <person name="Gemmell N.J."/>
            <person name="Buschiazzo E."/>
            <person name="Vargas Jentzsch I.M."/>
            <person name="Merkel A."/>
            <person name="Schmitz J."/>
            <person name="Zemann A."/>
            <person name="Churakov G."/>
            <person name="Kriegs J.O."/>
            <person name="Brosius J."/>
            <person name="Murchison E.P."/>
            <person name="Sachidanandam R."/>
            <person name="Smith C."/>
            <person name="Hannon G.J."/>
            <person name="Tsend-Ayush E."/>
            <person name="McMillan D."/>
            <person name="Attenborough R."/>
            <person name="Rens W."/>
            <person name="Ferguson-Smith M."/>
            <person name="Lefevre C.M."/>
            <person name="Sharp J.A."/>
            <person name="Nicholas K.R."/>
            <person name="Ray D.A."/>
            <person name="Kube M."/>
            <person name="Reinhardt R."/>
            <person name="Pringle T.H."/>
            <person name="Taylor J."/>
            <person name="Jones R.C."/>
            <person name="Nixon B."/>
            <person name="Dacheux J.L."/>
            <person name="Niwa H."/>
            <person name="Sekita Y."/>
            <person name="Huang X."/>
            <person name="Stark A."/>
            <person name="Kheradpour P."/>
            <person name="Kellis M."/>
            <person name="Flicek P."/>
            <person name="Chen Y."/>
            <person name="Webber C."/>
            <person name="Hardison R."/>
            <person name="Nelson J."/>
            <person name="Hallsworth-Pepin K."/>
            <person name="Delehaunty K."/>
            <person name="Markovic C."/>
            <person name="Minx P."/>
            <person name="Feng Y."/>
            <person name="Kremitzki C."/>
            <person name="Mitreva M."/>
            <person name="Glasscock J."/>
            <person name="Wylie T."/>
            <person name="Wohldmann P."/>
            <person name="Thiru P."/>
            <person name="Nhan M.N."/>
            <person name="Pohl C.S."/>
            <person name="Smith S.M."/>
            <person name="Hou S."/>
            <person name="Nefedov M."/>
            <person name="de Jong P.J."/>
            <person name="Renfree M.B."/>
            <person name="Mardis E.R."/>
            <person name="Wilson R.K."/>
        </authorList>
    </citation>
    <scope>NUCLEOTIDE SEQUENCE [LARGE SCALE GENOMIC DNA]</scope>
    <source>
        <strain evidence="2 3">Glennie</strain>
    </source>
</reference>
<dbReference type="InterPro" id="IPR009263">
    <property type="entry name" value="SERTA_dom"/>
</dbReference>
<feature type="domain" description="SERTA" evidence="1">
    <location>
        <begin position="32"/>
        <end position="79"/>
    </location>
</feature>
<name>A0A6I8N8P7_ORNAN</name>
<organism evidence="2 3">
    <name type="scientific">Ornithorhynchus anatinus</name>
    <name type="common">Duckbill platypus</name>
    <dbReference type="NCBI Taxonomy" id="9258"/>
    <lineage>
        <taxon>Eukaryota</taxon>
        <taxon>Metazoa</taxon>
        <taxon>Chordata</taxon>
        <taxon>Craniata</taxon>
        <taxon>Vertebrata</taxon>
        <taxon>Euteleostomi</taxon>
        <taxon>Mammalia</taxon>
        <taxon>Monotremata</taxon>
        <taxon>Ornithorhynchidae</taxon>
        <taxon>Ornithorhynchus</taxon>
    </lineage>
</organism>
<sequence>MLTGVKRKRADCEDAGVAAGGEGPAPPGLEAYSRLRQSLLHMSLDKFQRGCMLGEPNLRRHVLIANTLHQIQEEIRRERGPPPSLDGLLFSGEDDFSVSSAICSILKELELALDGGATPLESQAKPEPRGAVEAVFGSFEIMSSSYLSGLALDDLFTDIDTSGFERDPGGRPPLPLAPAEPDWNELDHIMEIIVGS</sequence>
<dbReference type="PANTHER" id="PTHR16277:SF15">
    <property type="entry name" value="SERTA DOMAIN-CONTAINING PROTEIN"/>
    <property type="match status" value="1"/>
</dbReference>
<protein>
    <recommendedName>
        <fullName evidence="1">SERTA domain-containing protein</fullName>
    </recommendedName>
</protein>
<evidence type="ECO:0000259" key="1">
    <source>
        <dbReference type="PROSITE" id="PS51053"/>
    </source>
</evidence>
<dbReference type="InterPro" id="IPR052262">
    <property type="entry name" value="E2F-SERTA_domain_protein"/>
</dbReference>
<accession>A0A6I8N8P7</accession>
<dbReference type="AlphaFoldDB" id="A0A6I8N8P7"/>
<evidence type="ECO:0000313" key="3">
    <source>
        <dbReference type="Proteomes" id="UP000002279"/>
    </source>
</evidence>
<dbReference type="FunCoup" id="A0A6I8N8P7">
    <property type="interactions" value="581"/>
</dbReference>
<reference evidence="2" key="2">
    <citation type="submission" date="2025-08" db="UniProtKB">
        <authorList>
            <consortium name="Ensembl"/>
        </authorList>
    </citation>
    <scope>IDENTIFICATION</scope>
    <source>
        <strain evidence="2">Glennie</strain>
    </source>
</reference>
<keyword evidence="3" id="KW-1185">Reference proteome</keyword>
<dbReference type="GeneTree" id="ENSGT00940000154733"/>
<proteinExistence type="predicted"/>